<dbReference type="Pfam" id="PF13524">
    <property type="entry name" value="Glyco_trans_1_2"/>
    <property type="match status" value="1"/>
</dbReference>
<accession>A0ABS1HLR6</accession>
<dbReference type="SUPFAM" id="SSF53756">
    <property type="entry name" value="UDP-Glycosyltransferase/glycogen phosphorylase"/>
    <property type="match status" value="1"/>
</dbReference>
<evidence type="ECO:0000313" key="3">
    <source>
        <dbReference type="Proteomes" id="UP000605676"/>
    </source>
</evidence>
<dbReference type="Proteomes" id="UP000605676">
    <property type="component" value="Unassembled WGS sequence"/>
</dbReference>
<evidence type="ECO:0000313" key="2">
    <source>
        <dbReference type="EMBL" id="MBK3518555.1"/>
    </source>
</evidence>
<feature type="domain" description="Spore protein YkvP/CgeB glycosyl transferase-like" evidence="1">
    <location>
        <begin position="285"/>
        <end position="397"/>
    </location>
</feature>
<gene>
    <name evidence="2" type="ORF">JIV24_14515</name>
</gene>
<protein>
    <submittedName>
        <fullName evidence="2">Glycosyltransferase family 1 protein</fullName>
    </submittedName>
</protein>
<organism evidence="2 3">
    <name type="scientific">Carboxylicivirga marina</name>
    <dbReference type="NCBI Taxonomy" id="2800988"/>
    <lineage>
        <taxon>Bacteria</taxon>
        <taxon>Pseudomonadati</taxon>
        <taxon>Bacteroidota</taxon>
        <taxon>Bacteroidia</taxon>
        <taxon>Marinilabiliales</taxon>
        <taxon>Marinilabiliaceae</taxon>
        <taxon>Carboxylicivirga</taxon>
    </lineage>
</organism>
<name>A0ABS1HLR6_9BACT</name>
<dbReference type="InterPro" id="IPR055259">
    <property type="entry name" value="YkvP/CgeB_Glyco_trans-like"/>
</dbReference>
<proteinExistence type="predicted"/>
<dbReference type="EMBL" id="JAENRR010000036">
    <property type="protein sequence ID" value="MBK3518555.1"/>
    <property type="molecule type" value="Genomic_DNA"/>
</dbReference>
<dbReference type="RefSeq" id="WP_200465782.1">
    <property type="nucleotide sequence ID" value="NZ_JAENRR010000036.1"/>
</dbReference>
<comment type="caution">
    <text evidence="2">The sequence shown here is derived from an EMBL/GenBank/DDBJ whole genome shotgun (WGS) entry which is preliminary data.</text>
</comment>
<evidence type="ECO:0000259" key="1">
    <source>
        <dbReference type="Pfam" id="PF13524"/>
    </source>
</evidence>
<keyword evidence="3" id="KW-1185">Reference proteome</keyword>
<reference evidence="2 3" key="1">
    <citation type="submission" date="2021-01" db="EMBL/GenBank/DDBJ databases">
        <title>Carboxyliciviraga sp.nov., isolated from coastal sediments.</title>
        <authorList>
            <person name="Lu D."/>
            <person name="Zhang T."/>
        </authorList>
    </citation>
    <scope>NUCLEOTIDE SEQUENCE [LARGE SCALE GENOMIC DNA]</scope>
    <source>
        <strain evidence="2 3">N1Y132</strain>
    </source>
</reference>
<sequence>MSYRLVKITSYYKDFLSYYYNSNPKVNELNYDEQHAHLMKQRFAWSDAYAFAFNQMWYEASEIVANARPMQEQWCADNGVEHGSDKEILVAQLKKMQPEIIWLQDSYSFNGDFVRFLKKQIPSIRLAIGNCCSPITPQFYPDFKAFDLITVCAPYFKNLLEENGLPKCIVIPHAFDGRILKESKSDLKKKFDFLFTGSLILDQNFHKERIKLLEQLVDEDLDINLLINLNTDSSKGIYARQAAYLASHLLKKSGLNIINQKVNGLSKVSKLQFFPRASKVSSALRQQIKPPVFGKDMFREISRSKISFNIHGDIASDFAANMRMYEVTGMGSCLLTDWKNDLDSYFRSDEVVAYKSLDEAKEKISYLLQNTDELETIASRGQKRTLCEHTFENRAAIIDEAIKKLLK</sequence>